<dbReference type="EMBL" id="CM056743">
    <property type="protein sequence ID" value="KAJ8672364.1"/>
    <property type="molecule type" value="Genomic_DNA"/>
</dbReference>
<reference evidence="1" key="1">
    <citation type="submission" date="2023-04" db="EMBL/GenBank/DDBJ databases">
        <title>A chromosome-level genome assembly of the parasitoid wasp Eretmocerus hayati.</title>
        <authorList>
            <person name="Zhong Y."/>
            <person name="Liu S."/>
            <person name="Liu Y."/>
        </authorList>
    </citation>
    <scope>NUCLEOTIDE SEQUENCE</scope>
    <source>
        <strain evidence="1">ZJU_SS_LIU_2023</strain>
    </source>
</reference>
<comment type="caution">
    <text evidence="1">The sequence shown here is derived from an EMBL/GenBank/DDBJ whole genome shotgun (WGS) entry which is preliminary data.</text>
</comment>
<name>A0ACC2NPY2_9HYME</name>
<evidence type="ECO:0000313" key="1">
    <source>
        <dbReference type="EMBL" id="KAJ8672364.1"/>
    </source>
</evidence>
<gene>
    <name evidence="1" type="ORF">QAD02_003623</name>
</gene>
<proteinExistence type="predicted"/>
<evidence type="ECO:0000313" key="2">
    <source>
        <dbReference type="Proteomes" id="UP001239111"/>
    </source>
</evidence>
<protein>
    <submittedName>
        <fullName evidence="1">Uncharacterized protein</fullName>
    </submittedName>
</protein>
<organism evidence="1 2">
    <name type="scientific">Eretmocerus hayati</name>
    <dbReference type="NCBI Taxonomy" id="131215"/>
    <lineage>
        <taxon>Eukaryota</taxon>
        <taxon>Metazoa</taxon>
        <taxon>Ecdysozoa</taxon>
        <taxon>Arthropoda</taxon>
        <taxon>Hexapoda</taxon>
        <taxon>Insecta</taxon>
        <taxon>Pterygota</taxon>
        <taxon>Neoptera</taxon>
        <taxon>Endopterygota</taxon>
        <taxon>Hymenoptera</taxon>
        <taxon>Apocrita</taxon>
        <taxon>Proctotrupomorpha</taxon>
        <taxon>Chalcidoidea</taxon>
        <taxon>Aphelinidae</taxon>
        <taxon>Aphelininae</taxon>
        <taxon>Eretmocerus</taxon>
    </lineage>
</organism>
<sequence length="162" mass="18602">MKIIERREAKKPIYELPGRSIMRDPAHMIKNMCSGDCFKNDNWVKKGFYLDSIDLAIKIDNSEEMSHLMGALSIIANSKSCTRGSKCFEETKSLSDEIRYFGVNERDDDGYITIVTYDYITQNFSDPSPQTLLHVTNMYNQSIRQCDNVSNAEMNPFFAQSL</sequence>
<keyword evidence="2" id="KW-1185">Reference proteome</keyword>
<dbReference type="Proteomes" id="UP001239111">
    <property type="component" value="Chromosome 3"/>
</dbReference>
<accession>A0ACC2NPY2</accession>